<feature type="chain" id="PRO_5037218153" description="SCP domain-containing protein" evidence="2">
    <location>
        <begin position="34"/>
        <end position="400"/>
    </location>
</feature>
<evidence type="ECO:0000259" key="3">
    <source>
        <dbReference type="SMART" id="SM00198"/>
    </source>
</evidence>
<dbReference type="SMART" id="SM00198">
    <property type="entry name" value="SCP"/>
    <property type="match status" value="1"/>
</dbReference>
<dbReference type="CDD" id="cd05379">
    <property type="entry name" value="CAP_bacterial"/>
    <property type="match status" value="1"/>
</dbReference>
<evidence type="ECO:0000256" key="1">
    <source>
        <dbReference type="SAM" id="MobiDB-lite"/>
    </source>
</evidence>
<comment type="caution">
    <text evidence="4">The sequence shown here is derived from an EMBL/GenBank/DDBJ whole genome shotgun (WGS) entry which is preliminary data.</text>
</comment>
<dbReference type="AlphaFoldDB" id="A0A916JZ41"/>
<gene>
    <name evidence="4" type="ORF">LEUCIP111803_01987</name>
</gene>
<keyword evidence="5" id="KW-1185">Reference proteome</keyword>
<dbReference type="EMBL" id="CAJVAP010000024">
    <property type="protein sequence ID" value="CAG7616438.1"/>
    <property type="molecule type" value="Genomic_DNA"/>
</dbReference>
<protein>
    <recommendedName>
        <fullName evidence="3">SCP domain-containing protein</fullName>
    </recommendedName>
</protein>
<sequence>MVRLDATRRMRLLGAACAATLGAGTLFAVPAMAAEPVVLPAAAVPAAMPAAAPSSTLSSTPSGMPSGMTSAASSIAPAPLAAAQSAPSDLAKMRTQILDRTNALRKAAGVPALKMNTDINTVAQTWSRAQASKKKMSHNPSYSKQIPSGWRTAGENVAYGYASAKAVVTAWKNSDGHYANMVRSTFTHVGIGIALDSKGRLYYTQTFAGYSGGKSGDFAGGSSRTALDPTLSGSARAGKTLTAKPGKWKPGTVTYRYQWMRNFKTKISGATKATYKPTAKDAGKRISVRVTGRFEDGTTAVRASDTRKVPLIAYAKAPRPKVSGTAKVGRTLTAKASGWSPKPSKIRYQWYRNGKAISGATKTKYRLKSADAGKKITVRVAPTRTGYAKTTRSTTVKVKS</sequence>
<dbReference type="PANTHER" id="PTHR31157">
    <property type="entry name" value="SCP DOMAIN-CONTAINING PROTEIN"/>
    <property type="match status" value="1"/>
</dbReference>
<keyword evidence="2" id="KW-0732">Signal</keyword>
<name>A0A916JZ41_9MICO</name>
<dbReference type="PANTHER" id="PTHR31157:SF1">
    <property type="entry name" value="SCP DOMAIN-CONTAINING PROTEIN"/>
    <property type="match status" value="1"/>
</dbReference>
<feature type="signal peptide" evidence="2">
    <location>
        <begin position="1"/>
        <end position="33"/>
    </location>
</feature>
<proteinExistence type="predicted"/>
<evidence type="ECO:0000256" key="2">
    <source>
        <dbReference type="SAM" id="SignalP"/>
    </source>
</evidence>
<evidence type="ECO:0000313" key="4">
    <source>
        <dbReference type="EMBL" id="CAG7616438.1"/>
    </source>
</evidence>
<accession>A0A916JZ41</accession>
<evidence type="ECO:0000313" key="5">
    <source>
        <dbReference type="Proteomes" id="UP000693892"/>
    </source>
</evidence>
<dbReference type="InterPro" id="IPR014044">
    <property type="entry name" value="CAP_dom"/>
</dbReference>
<organism evidence="4 5">
    <name type="scientific">Leucobacter soli</name>
    <dbReference type="NCBI Taxonomy" id="2812850"/>
    <lineage>
        <taxon>Bacteria</taxon>
        <taxon>Bacillati</taxon>
        <taxon>Actinomycetota</taxon>
        <taxon>Actinomycetes</taxon>
        <taxon>Micrococcales</taxon>
        <taxon>Microbacteriaceae</taxon>
        <taxon>Leucobacter</taxon>
    </lineage>
</organism>
<feature type="region of interest" description="Disordered" evidence="1">
    <location>
        <begin position="52"/>
        <end position="71"/>
    </location>
</feature>
<dbReference type="Proteomes" id="UP000693892">
    <property type="component" value="Unassembled WGS sequence"/>
</dbReference>
<reference evidence="4" key="1">
    <citation type="submission" date="2021-06" db="EMBL/GenBank/DDBJ databases">
        <authorList>
            <person name="Criscuolo A."/>
        </authorList>
    </citation>
    <scope>NUCLEOTIDE SEQUENCE</scope>
    <source>
        <strain evidence="4">CIP111803</strain>
    </source>
</reference>
<dbReference type="RefSeq" id="WP_218115922.1">
    <property type="nucleotide sequence ID" value="NZ_CAJVAP010000024.1"/>
</dbReference>
<dbReference type="Pfam" id="PF00188">
    <property type="entry name" value="CAP"/>
    <property type="match status" value="1"/>
</dbReference>
<feature type="domain" description="SCP" evidence="3">
    <location>
        <begin position="92"/>
        <end position="213"/>
    </location>
</feature>